<dbReference type="Gene3D" id="1.25.40.20">
    <property type="entry name" value="Ankyrin repeat-containing domain"/>
    <property type="match status" value="5"/>
</dbReference>
<name>A0AAN0JY19_AMPQE</name>
<organism evidence="4 5">
    <name type="scientific">Amphimedon queenslandica</name>
    <name type="common">Sponge</name>
    <dbReference type="NCBI Taxonomy" id="400682"/>
    <lineage>
        <taxon>Eukaryota</taxon>
        <taxon>Metazoa</taxon>
        <taxon>Porifera</taxon>
        <taxon>Demospongiae</taxon>
        <taxon>Heteroscleromorpha</taxon>
        <taxon>Haplosclerida</taxon>
        <taxon>Niphatidae</taxon>
        <taxon>Amphimedon</taxon>
    </lineage>
</organism>
<feature type="repeat" description="ANK" evidence="1">
    <location>
        <begin position="664"/>
        <end position="696"/>
    </location>
</feature>
<dbReference type="PANTHER" id="PTHR24120">
    <property type="entry name" value="GH07239P"/>
    <property type="match status" value="1"/>
</dbReference>
<feature type="compositionally biased region" description="Basic and acidic residues" evidence="2">
    <location>
        <begin position="1067"/>
        <end position="1091"/>
    </location>
</feature>
<dbReference type="GeneID" id="100640644"/>
<dbReference type="PROSITE" id="PS50088">
    <property type="entry name" value="ANK_REPEAT"/>
    <property type="match status" value="9"/>
</dbReference>
<dbReference type="Pfam" id="PF00023">
    <property type="entry name" value="Ank"/>
    <property type="match status" value="2"/>
</dbReference>
<feature type="compositionally biased region" description="Pro residues" evidence="2">
    <location>
        <begin position="1169"/>
        <end position="1184"/>
    </location>
</feature>
<accession>A0AAN0JY19</accession>
<feature type="compositionally biased region" description="Polar residues" evidence="2">
    <location>
        <begin position="965"/>
        <end position="989"/>
    </location>
</feature>
<keyword evidence="3" id="KW-0812">Transmembrane</keyword>
<dbReference type="Pfam" id="PF13637">
    <property type="entry name" value="Ank_4"/>
    <property type="match status" value="1"/>
</dbReference>
<feature type="repeat" description="ANK" evidence="1">
    <location>
        <begin position="598"/>
        <end position="630"/>
    </location>
</feature>
<reference evidence="4" key="2">
    <citation type="submission" date="2024-06" db="UniProtKB">
        <authorList>
            <consortium name="EnsemblMetazoa"/>
        </authorList>
    </citation>
    <scope>IDENTIFICATION</scope>
</reference>
<dbReference type="SUPFAM" id="SSF48403">
    <property type="entry name" value="Ankyrin repeat"/>
    <property type="match status" value="1"/>
</dbReference>
<evidence type="ECO:0000313" key="5">
    <source>
        <dbReference type="Proteomes" id="UP000007879"/>
    </source>
</evidence>
<dbReference type="KEGG" id="aqu:100640644"/>
<feature type="region of interest" description="Disordered" evidence="2">
    <location>
        <begin position="879"/>
        <end position="1346"/>
    </location>
</feature>
<feature type="repeat" description="ANK" evidence="1">
    <location>
        <begin position="730"/>
        <end position="762"/>
    </location>
</feature>
<reference evidence="5" key="1">
    <citation type="journal article" date="2010" name="Nature">
        <title>The Amphimedon queenslandica genome and the evolution of animal complexity.</title>
        <authorList>
            <person name="Srivastava M."/>
            <person name="Simakov O."/>
            <person name="Chapman J."/>
            <person name="Fahey B."/>
            <person name="Gauthier M.E."/>
            <person name="Mitros T."/>
            <person name="Richards G.S."/>
            <person name="Conaco C."/>
            <person name="Dacre M."/>
            <person name="Hellsten U."/>
            <person name="Larroux C."/>
            <person name="Putnam N.H."/>
            <person name="Stanke M."/>
            <person name="Adamska M."/>
            <person name="Darling A."/>
            <person name="Degnan S.M."/>
            <person name="Oakley T.H."/>
            <person name="Plachetzki D.C."/>
            <person name="Zhai Y."/>
            <person name="Adamski M."/>
            <person name="Calcino A."/>
            <person name="Cummins S.F."/>
            <person name="Goodstein D.M."/>
            <person name="Harris C."/>
            <person name="Jackson D.J."/>
            <person name="Leys S.P."/>
            <person name="Shu S."/>
            <person name="Woodcroft B.J."/>
            <person name="Vervoort M."/>
            <person name="Kosik K.S."/>
            <person name="Manning G."/>
            <person name="Degnan B.M."/>
            <person name="Rokhsar D.S."/>
        </authorList>
    </citation>
    <scope>NUCLEOTIDE SEQUENCE [LARGE SCALE GENOMIC DNA]</scope>
</reference>
<feature type="region of interest" description="Disordered" evidence="2">
    <location>
        <begin position="1540"/>
        <end position="1567"/>
    </location>
</feature>
<feature type="repeat" description="ANK" evidence="1">
    <location>
        <begin position="631"/>
        <end position="663"/>
    </location>
</feature>
<dbReference type="SMART" id="SM00248">
    <property type="entry name" value="ANK"/>
    <property type="match status" value="11"/>
</dbReference>
<dbReference type="EnsemblMetazoa" id="XM_020006294.1">
    <property type="protein sequence ID" value="XP_019861853.1"/>
    <property type="gene ID" value="LOC100640644"/>
</dbReference>
<dbReference type="PROSITE" id="PS50297">
    <property type="entry name" value="ANK_REP_REGION"/>
    <property type="match status" value="9"/>
</dbReference>
<feature type="compositionally biased region" description="Polar residues" evidence="2">
    <location>
        <begin position="1118"/>
        <end position="1142"/>
    </location>
</feature>
<evidence type="ECO:0000256" key="2">
    <source>
        <dbReference type="SAM" id="MobiDB-lite"/>
    </source>
</evidence>
<evidence type="ECO:0000256" key="3">
    <source>
        <dbReference type="SAM" id="Phobius"/>
    </source>
</evidence>
<evidence type="ECO:0000313" key="4">
    <source>
        <dbReference type="EnsemblMetazoa" id="XP_019861853.1"/>
    </source>
</evidence>
<sequence length="1624" mass="181086">MIDISQWRTAIGHWNSSRLRSLTLASGIDVESLKESTNETFNAASTTKPAAIPTVNITAVYSGPNYTSKRTAEVSTKETMLIYKGMLSCDIVSYAVYLIMYFMLLLLLSGDVELNPGPITVEQVCSKIDKSLQKHFADIEKATEYCIDDISSKLYSKRLITESVKKSPTYHKIVSELKVGMSLLSNVSQLIERYETFLDCLSCDGGPAKDVVDSLMADWKDINKQCEYDEGLKTFRVSRTSEEEIKLAVLSLNSSFAKLLKQLKEGLKDTSVSCIIEHLHDAGYTYLPLEELNTSSDANVLISKLDKYYDFLDCDVLETIATEFTTPTLSQEFLDHSKAAEKFRESKSVEDLKEFLQEIFSPHIHNLADAPKAHIRLQNVWRELQLHKLRTLIKCFFPTCDRLALTKAINITCSSVHITYFMTESPKEIEYLILLNREKLAFMKYIGVYELCINGVTILQSNSDKSFNFDTALLEAAQVKQAEVIEFILKIESCSDAIITKSMENILITLHFHKSHNDSIIEILINKYPSNLCKRGFILAAQKGFIEIVLEFLQKEINPNTQDNDGWTALMLASQNGHRKVVELLLNEKADPNIQHNDGWTALMFASKKGHQQVIELLLNEKADPNIQDNDGRTALLLACDDGYQQVVELLLKKKADPNIQDNDGWTALMAASQNGHQQVVELLLNEKTDPNIQHNDGWTALMFASRKGHQQVVELLLNEKADPNIQENNGATALMAASANGHQQVIKLLLNEKADPNIQKNNGATALMAASANGHQQVVELLLNEKTDPNIQDNDGWTALMLASLNGHQQVVELLLNVKADPNIQHNDGWTALMLASLNGHQQVVELIRNEKADPNIVAFLIKQFQGHSVAVNESVRPVTPPIQPSIQSKETFSSSSAGSSPAANKRLTTKRPPPAVPSKPSNYQKHKIKVTAPPPPPNEATCTSPPDAATGLPELASGPALPNKTQTSSPQHSLESKPQQFVPNEQHLTTEQSERQTESTLEKQDSPGAKHRDILKLERQDSPLEDVAQSQLDKSKSGPSLGDASLVKDKLQEQLAQQITQSKSPRLDQRKKNYETRGISEKKNYEKTKPTPPPSTTKPKRNNYEPKLPMLRQKHGITSGTPTTASDNPSLTNVTQSLPVTTPPNSALSHPLPPPPPPQFVSAVNQPLPPPPPQANPLPFSPPTKDTMSSPPIHSMSMMSPPLDSSPTVVSHYPSLSSPPILSPPQSMVSPSSSVHFSPHSSVVSSPSRSVSSVQAPTTPHGRSPSPPPIPPHTAAMLKPREPESVKPSKRHNYFNIFKKLTGDSNDGKKPGDTPSIDNNANSGKRRRTQVDMTRRPLPMEPLVKPVHGEDEYEKPDTFFERPRMPLPGESPSPYPLPVPLPGEQYPVSVDPRMNSPFIVDPRYADPRVPGFDPLVMTTRNPYPYIIPNASVPANLWSTPNWFANRPSEQLLLSEHLQRLHAQQSNVPRRSQSFQVTGSRRVNHLDDDVDEDGYQNPDIVEDIRKERNLTSQWSVGPQQLPGRSIDYDYPELRGFRTVPWRSPQRSHQERPLPSRKPPHPLQKEDSYVNMDESSLADDYQNSDIINSMTDFVPQVRLPPRSKGGSMDDSFLYYNMRRRIFCR</sequence>
<feature type="repeat" description="ANK" evidence="1">
    <location>
        <begin position="829"/>
        <end position="861"/>
    </location>
</feature>
<keyword evidence="3" id="KW-0472">Membrane</keyword>
<feature type="repeat" description="ANK" evidence="1">
    <location>
        <begin position="565"/>
        <end position="597"/>
    </location>
</feature>
<keyword evidence="5" id="KW-1185">Reference proteome</keyword>
<feature type="compositionally biased region" description="Low complexity" evidence="2">
    <location>
        <begin position="1216"/>
        <end position="1266"/>
    </location>
</feature>
<feature type="compositionally biased region" description="Polar residues" evidence="2">
    <location>
        <begin position="1056"/>
        <end position="1066"/>
    </location>
</feature>
<feature type="transmembrane region" description="Helical" evidence="3">
    <location>
        <begin position="87"/>
        <end position="108"/>
    </location>
</feature>
<dbReference type="Proteomes" id="UP000007879">
    <property type="component" value="Unassembled WGS sequence"/>
</dbReference>
<protein>
    <submittedName>
        <fullName evidence="4">Uncharacterized protein</fullName>
    </submittedName>
</protein>
<feature type="compositionally biased region" description="Low complexity" evidence="2">
    <location>
        <begin position="895"/>
        <end position="905"/>
    </location>
</feature>
<evidence type="ECO:0000256" key="1">
    <source>
        <dbReference type="PROSITE-ProRule" id="PRU00023"/>
    </source>
</evidence>
<dbReference type="PANTHER" id="PTHR24120:SF4">
    <property type="entry name" value="GH07239P"/>
    <property type="match status" value="1"/>
</dbReference>
<feature type="repeat" description="ANK" evidence="1">
    <location>
        <begin position="697"/>
        <end position="729"/>
    </location>
</feature>
<feature type="repeat" description="ANK" evidence="1">
    <location>
        <begin position="796"/>
        <end position="828"/>
    </location>
</feature>
<dbReference type="InterPro" id="IPR036770">
    <property type="entry name" value="Ankyrin_rpt-contain_sf"/>
</dbReference>
<feature type="repeat" description="ANK" evidence="1">
    <location>
        <begin position="763"/>
        <end position="795"/>
    </location>
</feature>
<proteinExistence type="predicted"/>
<dbReference type="InterPro" id="IPR002110">
    <property type="entry name" value="Ankyrin_rpt"/>
</dbReference>
<feature type="compositionally biased region" description="Low complexity" evidence="2">
    <location>
        <begin position="1190"/>
        <end position="1209"/>
    </location>
</feature>
<feature type="compositionally biased region" description="Basic and acidic residues" evidence="2">
    <location>
        <begin position="994"/>
        <end position="1024"/>
    </location>
</feature>
<keyword evidence="1" id="KW-0040">ANK repeat</keyword>
<keyword evidence="3" id="KW-1133">Transmembrane helix</keyword>
<dbReference type="RefSeq" id="XP_019861853.1">
    <property type="nucleotide sequence ID" value="XM_020006294.1"/>
</dbReference>
<dbReference type="Pfam" id="PF12796">
    <property type="entry name" value="Ank_2"/>
    <property type="match status" value="2"/>
</dbReference>